<dbReference type="Proteomes" id="UP000272942">
    <property type="component" value="Unassembled WGS sequence"/>
</dbReference>
<evidence type="ECO:0000313" key="3">
    <source>
        <dbReference type="WBParaSite" id="ECPE_0000058201-mRNA-1"/>
    </source>
</evidence>
<dbReference type="InterPro" id="IPR038013">
    <property type="entry name" value="ALG11"/>
</dbReference>
<dbReference type="EMBL" id="UZAN01002102">
    <property type="protein sequence ID" value="VDP24617.1"/>
    <property type="molecule type" value="Genomic_DNA"/>
</dbReference>
<dbReference type="OrthoDB" id="6266088at2759"/>
<reference evidence="1 2" key="2">
    <citation type="submission" date="2018-11" db="EMBL/GenBank/DDBJ databases">
        <authorList>
            <consortium name="Pathogen Informatics"/>
        </authorList>
    </citation>
    <scope>NUCLEOTIDE SEQUENCE [LARGE SCALE GENOMIC DNA]</scope>
    <source>
        <strain evidence="1 2">Egypt</strain>
    </source>
</reference>
<dbReference type="AlphaFoldDB" id="A0A183A0U7"/>
<sequence length="97" mass="10774">MAAGLITVAHDSGGPQLDIIGPARSVCDDQQPGESPGVGFLARTAEEYAGIFEHVLLRMSPTQLDEIRTNARKWVQGKFSESRFEQDWLTNIRDFLL</sequence>
<dbReference type="PANTHER" id="PTHR45919:SF1">
    <property type="entry name" value="GDP-MAN:MAN(3)GLCNAC(2)-PP-DOL ALPHA-1,2-MANNOSYLTRANSFERASE"/>
    <property type="match status" value="1"/>
</dbReference>
<dbReference type="WBParaSite" id="ECPE_0000058201-mRNA-1">
    <property type="protein sequence ID" value="ECPE_0000058201-mRNA-1"/>
    <property type="gene ID" value="ECPE_0000058201"/>
</dbReference>
<dbReference type="PANTHER" id="PTHR45919">
    <property type="entry name" value="GDP-MAN:MAN(3)GLCNAC(2)-PP-DOL ALPHA-1,2-MANNOSYLTRANSFERASE"/>
    <property type="match status" value="1"/>
</dbReference>
<evidence type="ECO:0000313" key="1">
    <source>
        <dbReference type="EMBL" id="VDP24617.1"/>
    </source>
</evidence>
<organism evidence="3">
    <name type="scientific">Echinostoma caproni</name>
    <dbReference type="NCBI Taxonomy" id="27848"/>
    <lineage>
        <taxon>Eukaryota</taxon>
        <taxon>Metazoa</taxon>
        <taxon>Spiralia</taxon>
        <taxon>Lophotrochozoa</taxon>
        <taxon>Platyhelminthes</taxon>
        <taxon>Trematoda</taxon>
        <taxon>Digenea</taxon>
        <taxon>Plagiorchiida</taxon>
        <taxon>Echinostomata</taxon>
        <taxon>Echinostomatoidea</taxon>
        <taxon>Echinostomatidae</taxon>
        <taxon>Echinostoma</taxon>
    </lineage>
</organism>
<protein>
    <submittedName>
        <fullName evidence="3">Glycos_transf_1 domain-containing protein</fullName>
    </submittedName>
</protein>
<gene>
    <name evidence="1" type="ORF">ECPE_LOCUS582</name>
</gene>
<evidence type="ECO:0000313" key="2">
    <source>
        <dbReference type="Proteomes" id="UP000272942"/>
    </source>
</evidence>
<reference evidence="3" key="1">
    <citation type="submission" date="2016-06" db="UniProtKB">
        <authorList>
            <consortium name="WormBaseParasite"/>
        </authorList>
    </citation>
    <scope>IDENTIFICATION</scope>
</reference>
<accession>A0A183A0U7</accession>
<name>A0A183A0U7_9TREM</name>
<dbReference type="GO" id="GO:0005789">
    <property type="term" value="C:endoplasmic reticulum membrane"/>
    <property type="evidence" value="ECO:0007669"/>
    <property type="project" value="TreeGrafter"/>
</dbReference>
<proteinExistence type="predicted"/>
<dbReference type="GO" id="GO:0004377">
    <property type="term" value="F:GDP-Man:Man(3)GlcNAc(2)-PP-Dol alpha-1,2-mannosyltransferase activity"/>
    <property type="evidence" value="ECO:0007669"/>
    <property type="project" value="InterPro"/>
</dbReference>
<keyword evidence="2" id="KW-1185">Reference proteome</keyword>
<dbReference type="GO" id="GO:0006487">
    <property type="term" value="P:protein N-linked glycosylation"/>
    <property type="evidence" value="ECO:0007669"/>
    <property type="project" value="TreeGrafter"/>
</dbReference>
<dbReference type="SUPFAM" id="SSF53756">
    <property type="entry name" value="UDP-Glycosyltransferase/glycogen phosphorylase"/>
    <property type="match status" value="1"/>
</dbReference>